<comment type="subcellular location">
    <subcellularLocation>
        <location evidence="8">Plastid</location>
        <location evidence="8">Chloroplast</location>
    </subcellularLocation>
</comment>
<dbReference type="RefSeq" id="YP_009402724.1">
    <property type="nucleotide sequence ID" value="NC_035350.1"/>
</dbReference>
<evidence type="ECO:0000256" key="9">
    <source>
        <dbReference type="SAM" id="MobiDB-lite"/>
    </source>
</evidence>
<dbReference type="Gene3D" id="3.40.1370.10">
    <property type="match status" value="1"/>
</dbReference>
<dbReference type="GeneID" id="33366749"/>
<evidence type="ECO:0000256" key="7">
    <source>
        <dbReference type="ARBA" id="ARBA00035208"/>
    </source>
</evidence>
<dbReference type="PANTHER" id="PTHR10746:SF17">
    <property type="entry name" value="LARGE RIBOSOMAL SUBUNIT PROTEIN UL4C"/>
    <property type="match status" value="1"/>
</dbReference>
<evidence type="ECO:0000256" key="6">
    <source>
        <dbReference type="ARBA" id="ARBA00023274"/>
    </source>
</evidence>
<dbReference type="NCBIfam" id="TIGR03953">
    <property type="entry name" value="rplD_bact"/>
    <property type="match status" value="1"/>
</dbReference>
<keyword evidence="5 8" id="KW-0689">Ribosomal protein</keyword>
<comment type="function">
    <text evidence="1 8">Probably binds the 23S rRNA.</text>
</comment>
<evidence type="ECO:0000256" key="8">
    <source>
        <dbReference type="HAMAP-Rule" id="MF_01328"/>
    </source>
</evidence>
<dbReference type="GO" id="GO:0006412">
    <property type="term" value="P:translation"/>
    <property type="evidence" value="ECO:0007669"/>
    <property type="project" value="UniProtKB-UniRule"/>
</dbReference>
<dbReference type="AlphaFoldDB" id="A0A1Z1XBA6"/>
<evidence type="ECO:0000256" key="5">
    <source>
        <dbReference type="ARBA" id="ARBA00022980"/>
    </source>
</evidence>
<gene>
    <name evidence="8 10" type="primary">rpl4</name>
</gene>
<reference evidence="10" key="1">
    <citation type="submission" date="2016-11" db="EMBL/GenBank/DDBJ databases">
        <title>Chloroplast genome of compsopogon caeruleus.</title>
        <authorList>
            <person name="Nan F."/>
        </authorList>
    </citation>
    <scope>NUCLEOTIDE SEQUENCE</scope>
</reference>
<keyword evidence="4 8" id="KW-0694">RNA-binding</keyword>
<dbReference type="EMBL" id="KY083067">
    <property type="protein sequence ID" value="ARX96077.1"/>
    <property type="molecule type" value="Genomic_DNA"/>
</dbReference>
<geneLocation type="chloroplast" evidence="10"/>
<evidence type="ECO:0000256" key="3">
    <source>
        <dbReference type="ARBA" id="ARBA00022730"/>
    </source>
</evidence>
<feature type="region of interest" description="Disordered" evidence="9">
    <location>
        <begin position="61"/>
        <end position="97"/>
    </location>
</feature>
<accession>A0A1Z1XBA6</accession>
<name>A0A1Z1XBA6_9RHOD</name>
<dbReference type="GO" id="GO:0003735">
    <property type="term" value="F:structural constituent of ribosome"/>
    <property type="evidence" value="ECO:0007669"/>
    <property type="project" value="InterPro"/>
</dbReference>
<keyword evidence="10" id="KW-0934">Plastid</keyword>
<dbReference type="PANTHER" id="PTHR10746">
    <property type="entry name" value="50S RIBOSOMAL PROTEIN L4"/>
    <property type="match status" value="1"/>
</dbReference>
<feature type="compositionally biased region" description="Polar residues" evidence="9">
    <location>
        <begin position="61"/>
        <end position="70"/>
    </location>
</feature>
<evidence type="ECO:0000256" key="4">
    <source>
        <dbReference type="ARBA" id="ARBA00022884"/>
    </source>
</evidence>
<keyword evidence="10" id="KW-0150">Chloroplast</keyword>
<dbReference type="GO" id="GO:0009507">
    <property type="term" value="C:chloroplast"/>
    <property type="evidence" value="ECO:0007669"/>
    <property type="project" value="UniProtKB-SubCell"/>
</dbReference>
<dbReference type="HAMAP" id="MF_01328_B">
    <property type="entry name" value="Ribosomal_uL4_B"/>
    <property type="match status" value="1"/>
</dbReference>
<dbReference type="InterPro" id="IPR013005">
    <property type="entry name" value="Ribosomal_uL4-like"/>
</dbReference>
<comment type="similarity">
    <text evidence="2 8">Belongs to the universal ribosomal protein uL4 family.</text>
</comment>
<dbReference type="InterPro" id="IPR002136">
    <property type="entry name" value="Ribosomal_uL4"/>
</dbReference>
<evidence type="ECO:0000256" key="1">
    <source>
        <dbReference type="ARBA" id="ARBA00004083"/>
    </source>
</evidence>
<dbReference type="GO" id="GO:1990904">
    <property type="term" value="C:ribonucleoprotein complex"/>
    <property type="evidence" value="ECO:0007669"/>
    <property type="project" value="UniProtKB-KW"/>
</dbReference>
<dbReference type="InterPro" id="IPR023574">
    <property type="entry name" value="Ribosomal_uL4_dom_sf"/>
</dbReference>
<dbReference type="Pfam" id="PF00573">
    <property type="entry name" value="Ribosomal_L4"/>
    <property type="match status" value="1"/>
</dbReference>
<feature type="compositionally biased region" description="Basic residues" evidence="9">
    <location>
        <begin position="78"/>
        <end position="89"/>
    </location>
</feature>
<proteinExistence type="inferred from homology"/>
<protein>
    <recommendedName>
        <fullName evidence="7 8">Large ribosomal subunit protein uL4c</fullName>
    </recommendedName>
</protein>
<dbReference type="SUPFAM" id="SSF52166">
    <property type="entry name" value="Ribosomal protein L4"/>
    <property type="match status" value="1"/>
</dbReference>
<sequence>MFSLIVSIINNNLVMVLNKTISYAVYDWENNIKELISLDLTVADKTSAYVVHRALIAQQTSSRQGSASTKTRSEVRGGGRKPWKQKGTGKARAGSNRSPLWKGGGVIFGPKPTVNYIKKINQKEMQLALRSVLLNKFNNTLIVENFDTYFDTPSTKQVLQSLINWQLDIKSKILIIVKEKNYNLYLSVRNIPNIDIIAANNLNIMDLLNNKFLVITTEALKEIGDIYNG</sequence>
<evidence type="ECO:0000313" key="10">
    <source>
        <dbReference type="EMBL" id="ARX96077.1"/>
    </source>
</evidence>
<organism evidence="10">
    <name type="scientific">Compsopogon caeruleus</name>
    <dbReference type="NCBI Taxonomy" id="31354"/>
    <lineage>
        <taxon>Eukaryota</taxon>
        <taxon>Rhodophyta</taxon>
        <taxon>Compsopogonophyceae</taxon>
        <taxon>Compsopogonales</taxon>
        <taxon>Compsopogonaceae</taxon>
        <taxon>Compsopogon</taxon>
    </lineage>
</organism>
<evidence type="ECO:0000256" key="2">
    <source>
        <dbReference type="ARBA" id="ARBA00010528"/>
    </source>
</evidence>
<keyword evidence="3 8" id="KW-0699">rRNA-binding</keyword>
<comment type="subunit">
    <text evidence="8">Part of the 50S ribosomal subunit.</text>
</comment>
<dbReference type="GO" id="GO:0019843">
    <property type="term" value="F:rRNA binding"/>
    <property type="evidence" value="ECO:0007669"/>
    <property type="project" value="UniProtKB-UniRule"/>
</dbReference>
<keyword evidence="6 8" id="KW-0687">Ribonucleoprotein</keyword>
<dbReference type="GO" id="GO:0005840">
    <property type="term" value="C:ribosome"/>
    <property type="evidence" value="ECO:0007669"/>
    <property type="project" value="UniProtKB-KW"/>
</dbReference>